<keyword evidence="2" id="KW-1185">Reference proteome</keyword>
<proteinExistence type="predicted"/>
<protein>
    <submittedName>
        <fullName evidence="1">Uncharacterized protein</fullName>
    </submittedName>
</protein>
<dbReference type="Proteomes" id="UP000094578">
    <property type="component" value="Unassembled WGS sequence"/>
</dbReference>
<dbReference type="AlphaFoldDB" id="A0A1E3KYI2"/>
<comment type="caution">
    <text evidence="1">The sequence shown here is derived from an EMBL/GenBank/DDBJ whole genome shotgun (WGS) entry which is preliminary data.</text>
</comment>
<reference evidence="1 2" key="1">
    <citation type="submission" date="2016-08" db="EMBL/GenBank/DDBJ databases">
        <title>Genome sequencing of Paenibacillus sp. TI45-13ar, isolated from Korean traditional nuruk.</title>
        <authorList>
            <person name="Kim S.-J."/>
        </authorList>
    </citation>
    <scope>NUCLEOTIDE SEQUENCE [LARGE SCALE GENOMIC DNA]</scope>
    <source>
        <strain evidence="1 2">TI45-13ar</strain>
    </source>
</reference>
<dbReference type="EMBL" id="MDER01000086">
    <property type="protein sequence ID" value="ODP26556.1"/>
    <property type="molecule type" value="Genomic_DNA"/>
</dbReference>
<organism evidence="1 2">
    <name type="scientific">Paenibacillus nuruki</name>
    <dbReference type="NCBI Taxonomy" id="1886670"/>
    <lineage>
        <taxon>Bacteria</taxon>
        <taxon>Bacillati</taxon>
        <taxon>Bacillota</taxon>
        <taxon>Bacilli</taxon>
        <taxon>Bacillales</taxon>
        <taxon>Paenibacillaceae</taxon>
        <taxon>Paenibacillus</taxon>
    </lineage>
</organism>
<accession>A0A1E3KYI2</accession>
<sequence length="117" mass="14083">MVTVNRIQAMISERNDDYLDLLNYAIQLDDGQWQEEILESMRKLNASEETQQEWATTEDLWRQFDKINSRLTEIYYSIRASKDDADKQRLLEQMWELKMQRIDVSRQIKSETSNIEC</sequence>
<name>A0A1E3KYI2_9BACL</name>
<evidence type="ECO:0000313" key="2">
    <source>
        <dbReference type="Proteomes" id="UP000094578"/>
    </source>
</evidence>
<dbReference type="RefSeq" id="WP_083243674.1">
    <property type="nucleotide sequence ID" value="NZ_MDER01000086.1"/>
</dbReference>
<gene>
    <name evidence="1" type="ORF">PTI45_04396</name>
</gene>
<evidence type="ECO:0000313" key="1">
    <source>
        <dbReference type="EMBL" id="ODP26556.1"/>
    </source>
</evidence>